<dbReference type="EMBL" id="JAIWYP010000002">
    <property type="protein sequence ID" value="KAH3867024.1"/>
    <property type="molecule type" value="Genomic_DNA"/>
</dbReference>
<keyword evidence="2" id="KW-1185">Reference proteome</keyword>
<dbReference type="Proteomes" id="UP000828390">
    <property type="component" value="Unassembled WGS sequence"/>
</dbReference>
<evidence type="ECO:0000313" key="1">
    <source>
        <dbReference type="EMBL" id="KAH3867024.1"/>
    </source>
</evidence>
<sequence>MVLSDARGEAGGCMSGFLFPHVINWMMWEELWKLRELESDETLQLFLRISTL</sequence>
<protein>
    <submittedName>
        <fullName evidence="1">Uncharacterized protein</fullName>
    </submittedName>
</protein>
<gene>
    <name evidence="1" type="ORF">DPMN_030149</name>
</gene>
<reference evidence="1" key="1">
    <citation type="journal article" date="2019" name="bioRxiv">
        <title>The Genome of the Zebra Mussel, Dreissena polymorpha: A Resource for Invasive Species Research.</title>
        <authorList>
            <person name="McCartney M.A."/>
            <person name="Auch B."/>
            <person name="Kono T."/>
            <person name="Mallez S."/>
            <person name="Zhang Y."/>
            <person name="Obille A."/>
            <person name="Becker A."/>
            <person name="Abrahante J.E."/>
            <person name="Garbe J."/>
            <person name="Badalamenti J.P."/>
            <person name="Herman A."/>
            <person name="Mangelson H."/>
            <person name="Liachko I."/>
            <person name="Sullivan S."/>
            <person name="Sone E.D."/>
            <person name="Koren S."/>
            <person name="Silverstein K.A.T."/>
            <person name="Beckman K.B."/>
            <person name="Gohl D.M."/>
        </authorList>
    </citation>
    <scope>NUCLEOTIDE SEQUENCE</scope>
    <source>
        <strain evidence="1">Duluth1</strain>
        <tissue evidence="1">Whole animal</tissue>
    </source>
</reference>
<organism evidence="1 2">
    <name type="scientific">Dreissena polymorpha</name>
    <name type="common">Zebra mussel</name>
    <name type="synonym">Mytilus polymorpha</name>
    <dbReference type="NCBI Taxonomy" id="45954"/>
    <lineage>
        <taxon>Eukaryota</taxon>
        <taxon>Metazoa</taxon>
        <taxon>Spiralia</taxon>
        <taxon>Lophotrochozoa</taxon>
        <taxon>Mollusca</taxon>
        <taxon>Bivalvia</taxon>
        <taxon>Autobranchia</taxon>
        <taxon>Heteroconchia</taxon>
        <taxon>Euheterodonta</taxon>
        <taxon>Imparidentia</taxon>
        <taxon>Neoheterodontei</taxon>
        <taxon>Myida</taxon>
        <taxon>Dreissenoidea</taxon>
        <taxon>Dreissenidae</taxon>
        <taxon>Dreissena</taxon>
    </lineage>
</organism>
<reference evidence="1" key="2">
    <citation type="submission" date="2020-11" db="EMBL/GenBank/DDBJ databases">
        <authorList>
            <person name="McCartney M.A."/>
            <person name="Auch B."/>
            <person name="Kono T."/>
            <person name="Mallez S."/>
            <person name="Becker A."/>
            <person name="Gohl D.M."/>
            <person name="Silverstein K.A.T."/>
            <person name="Koren S."/>
            <person name="Bechman K.B."/>
            <person name="Herman A."/>
            <person name="Abrahante J.E."/>
            <person name="Garbe J."/>
        </authorList>
    </citation>
    <scope>NUCLEOTIDE SEQUENCE</scope>
    <source>
        <strain evidence="1">Duluth1</strain>
        <tissue evidence="1">Whole animal</tissue>
    </source>
</reference>
<accession>A0A9D4M0C2</accession>
<name>A0A9D4M0C2_DREPO</name>
<proteinExistence type="predicted"/>
<dbReference type="AlphaFoldDB" id="A0A9D4M0C2"/>
<evidence type="ECO:0000313" key="2">
    <source>
        <dbReference type="Proteomes" id="UP000828390"/>
    </source>
</evidence>
<comment type="caution">
    <text evidence="1">The sequence shown here is derived from an EMBL/GenBank/DDBJ whole genome shotgun (WGS) entry which is preliminary data.</text>
</comment>